<feature type="compositionally biased region" description="Basic and acidic residues" evidence="1">
    <location>
        <begin position="41"/>
        <end position="56"/>
    </location>
</feature>
<protein>
    <submittedName>
        <fullName evidence="2">11183_t:CDS:1</fullName>
    </submittedName>
</protein>
<proteinExistence type="predicted"/>
<evidence type="ECO:0000313" key="3">
    <source>
        <dbReference type="Proteomes" id="UP000789405"/>
    </source>
</evidence>
<evidence type="ECO:0000256" key="1">
    <source>
        <dbReference type="SAM" id="MobiDB-lite"/>
    </source>
</evidence>
<comment type="caution">
    <text evidence="2">The sequence shown here is derived from an EMBL/GenBank/DDBJ whole genome shotgun (WGS) entry which is preliminary data.</text>
</comment>
<name>A0A9N9HFH6_9GLOM</name>
<evidence type="ECO:0000313" key="2">
    <source>
        <dbReference type="EMBL" id="CAG8681357.1"/>
    </source>
</evidence>
<organism evidence="2 3">
    <name type="scientific">Dentiscutata erythropus</name>
    <dbReference type="NCBI Taxonomy" id="1348616"/>
    <lineage>
        <taxon>Eukaryota</taxon>
        <taxon>Fungi</taxon>
        <taxon>Fungi incertae sedis</taxon>
        <taxon>Mucoromycota</taxon>
        <taxon>Glomeromycotina</taxon>
        <taxon>Glomeromycetes</taxon>
        <taxon>Diversisporales</taxon>
        <taxon>Gigasporaceae</taxon>
        <taxon>Dentiscutata</taxon>
    </lineage>
</organism>
<accession>A0A9N9HFH6</accession>
<keyword evidence="3" id="KW-1185">Reference proteome</keyword>
<feature type="region of interest" description="Disordered" evidence="1">
    <location>
        <begin position="1"/>
        <end position="77"/>
    </location>
</feature>
<feature type="compositionally biased region" description="Basic and acidic residues" evidence="1">
    <location>
        <begin position="22"/>
        <end position="33"/>
    </location>
</feature>
<sequence length="77" mass="8709">MFEESGINTEKMKLIPKKNRSKVSEYHTNKTPDLDYPTSAELDHADGNNVESDHQKTPTGYQEPQEIEETSQVDPGC</sequence>
<dbReference type="EMBL" id="CAJVPY010007490">
    <property type="protein sequence ID" value="CAG8681357.1"/>
    <property type="molecule type" value="Genomic_DNA"/>
</dbReference>
<dbReference type="Proteomes" id="UP000789405">
    <property type="component" value="Unassembled WGS sequence"/>
</dbReference>
<reference evidence="2" key="1">
    <citation type="submission" date="2021-06" db="EMBL/GenBank/DDBJ databases">
        <authorList>
            <person name="Kallberg Y."/>
            <person name="Tangrot J."/>
            <person name="Rosling A."/>
        </authorList>
    </citation>
    <scope>NUCLEOTIDE SEQUENCE</scope>
    <source>
        <strain evidence="2">MA453B</strain>
    </source>
</reference>
<gene>
    <name evidence="2" type="ORF">DERYTH_LOCUS11824</name>
</gene>
<dbReference type="AlphaFoldDB" id="A0A9N9HFH6"/>